<proteinExistence type="predicted"/>
<dbReference type="Proteomes" id="UP000012960">
    <property type="component" value="Unplaced"/>
</dbReference>
<evidence type="ECO:0000313" key="1">
    <source>
        <dbReference type="EnsemblPlants" id="Ma04_p12220.1"/>
    </source>
</evidence>
<dbReference type="InParanoid" id="A0A804INV8"/>
<organism evidence="1 2">
    <name type="scientific">Musa acuminata subsp. malaccensis</name>
    <name type="common">Wild banana</name>
    <name type="synonym">Musa malaccensis</name>
    <dbReference type="NCBI Taxonomy" id="214687"/>
    <lineage>
        <taxon>Eukaryota</taxon>
        <taxon>Viridiplantae</taxon>
        <taxon>Streptophyta</taxon>
        <taxon>Embryophyta</taxon>
        <taxon>Tracheophyta</taxon>
        <taxon>Spermatophyta</taxon>
        <taxon>Magnoliopsida</taxon>
        <taxon>Liliopsida</taxon>
        <taxon>Zingiberales</taxon>
        <taxon>Musaceae</taxon>
        <taxon>Musa</taxon>
    </lineage>
</organism>
<protein>
    <submittedName>
        <fullName evidence="1">Uncharacterized protein</fullName>
    </submittedName>
</protein>
<name>A0A804INV8_MUSAM</name>
<accession>A0A804INV8</accession>
<dbReference type="AlphaFoldDB" id="A0A804INV8"/>
<keyword evidence="2" id="KW-1185">Reference proteome</keyword>
<evidence type="ECO:0000313" key="2">
    <source>
        <dbReference type="Proteomes" id="UP000012960"/>
    </source>
</evidence>
<dbReference type="EnsemblPlants" id="Ma04_t12220.1">
    <property type="protein sequence ID" value="Ma04_p12220.1"/>
    <property type="gene ID" value="Ma04_g12220"/>
</dbReference>
<reference evidence="1" key="1">
    <citation type="submission" date="2021-05" db="UniProtKB">
        <authorList>
            <consortium name="EnsemblPlants"/>
        </authorList>
    </citation>
    <scope>IDENTIFICATION</scope>
    <source>
        <strain evidence="1">subsp. malaccensis</strain>
    </source>
</reference>
<dbReference type="Gramene" id="Ma04_t12220.1">
    <property type="protein sequence ID" value="Ma04_p12220.1"/>
    <property type="gene ID" value="Ma04_g12220"/>
</dbReference>
<sequence length="53" mass="6435">MPKSQININFIDKTSSIVANILLRIIMITFREKKKYLPLQRWYNLKIFFFLSV</sequence>